<protein>
    <submittedName>
        <fullName evidence="1">Uncharacterized protein</fullName>
    </submittedName>
</protein>
<name>A0A3B0X0A2_9ZZZZ</name>
<gene>
    <name evidence="1" type="ORF">MNBD_GAMMA03-1985</name>
</gene>
<proteinExistence type="predicted"/>
<dbReference type="AlphaFoldDB" id="A0A3B0X0A2"/>
<evidence type="ECO:0000313" key="1">
    <source>
        <dbReference type="EMBL" id="VAW49274.1"/>
    </source>
</evidence>
<dbReference type="EMBL" id="UOFC01000270">
    <property type="protein sequence ID" value="VAW49274.1"/>
    <property type="molecule type" value="Genomic_DNA"/>
</dbReference>
<feature type="non-terminal residue" evidence="1">
    <location>
        <position position="55"/>
    </location>
</feature>
<sequence>MYVFKFILGSIFWSLLCLTSVVYASSAALPPQKPALILLKEYHSDLEVKGWLLSE</sequence>
<organism evidence="1">
    <name type="scientific">hydrothermal vent metagenome</name>
    <dbReference type="NCBI Taxonomy" id="652676"/>
    <lineage>
        <taxon>unclassified sequences</taxon>
        <taxon>metagenomes</taxon>
        <taxon>ecological metagenomes</taxon>
    </lineage>
</organism>
<reference evidence="1" key="1">
    <citation type="submission" date="2018-06" db="EMBL/GenBank/DDBJ databases">
        <authorList>
            <person name="Zhirakovskaya E."/>
        </authorList>
    </citation>
    <scope>NUCLEOTIDE SEQUENCE</scope>
</reference>
<accession>A0A3B0X0A2</accession>